<dbReference type="PATRIC" id="fig|1454003.3.peg.2039"/>
<keyword evidence="1" id="KW-1133">Transmembrane helix</keyword>
<keyword evidence="1" id="KW-0812">Transmembrane</keyword>
<evidence type="ECO:0000256" key="1">
    <source>
        <dbReference type="SAM" id="Phobius"/>
    </source>
</evidence>
<dbReference type="STRING" id="1454003.AW10_01990"/>
<evidence type="ECO:0000313" key="2">
    <source>
        <dbReference type="EMBL" id="EXI80110.1"/>
    </source>
</evidence>
<name>A0A011PTG2_9PROT</name>
<dbReference type="Proteomes" id="UP000021816">
    <property type="component" value="Unassembled WGS sequence"/>
</dbReference>
<comment type="caution">
    <text evidence="2">The sequence shown here is derived from an EMBL/GenBank/DDBJ whole genome shotgun (WGS) entry which is preliminary data.</text>
</comment>
<feature type="transmembrane region" description="Helical" evidence="1">
    <location>
        <begin position="40"/>
        <end position="61"/>
    </location>
</feature>
<protein>
    <submittedName>
        <fullName evidence="2">Putative membrane protein</fullName>
    </submittedName>
</protein>
<proteinExistence type="predicted"/>
<organism evidence="2 3">
    <name type="scientific">Candidatus Accumulibacter appositus</name>
    <dbReference type="NCBI Taxonomy" id="1454003"/>
    <lineage>
        <taxon>Bacteria</taxon>
        <taxon>Pseudomonadati</taxon>
        <taxon>Pseudomonadota</taxon>
        <taxon>Betaproteobacteria</taxon>
        <taxon>Candidatus Accumulibacter</taxon>
    </lineage>
</organism>
<dbReference type="Pfam" id="PF05437">
    <property type="entry name" value="AzlD"/>
    <property type="match status" value="1"/>
</dbReference>
<dbReference type="AlphaFoldDB" id="A0A011PTG2"/>
<evidence type="ECO:0000313" key="3">
    <source>
        <dbReference type="Proteomes" id="UP000021816"/>
    </source>
</evidence>
<keyword evidence="1" id="KW-0472">Membrane</keyword>
<gene>
    <name evidence="2" type="ORF">AW10_01990</name>
</gene>
<dbReference type="EMBL" id="JEMX01000040">
    <property type="protein sequence ID" value="EXI80110.1"/>
    <property type="molecule type" value="Genomic_DNA"/>
</dbReference>
<reference evidence="2 3" key="1">
    <citation type="submission" date="2014-02" db="EMBL/GenBank/DDBJ databases">
        <title>Expanding our view of genomic diversity in Candidatus Accumulibacter clades.</title>
        <authorList>
            <person name="Skennerton C.T."/>
            <person name="Barr J.J."/>
            <person name="Slater F.R."/>
            <person name="Bond P.L."/>
            <person name="Tyson G.W."/>
        </authorList>
    </citation>
    <scope>NUCLEOTIDE SEQUENCE [LARGE SCALE GENOMIC DNA]</scope>
    <source>
        <strain evidence="3">BA-92</strain>
    </source>
</reference>
<feature type="transmembrane region" description="Helical" evidence="1">
    <location>
        <begin position="6"/>
        <end position="28"/>
    </location>
</feature>
<sequence>MSDDLLTVITIAGMALATYLTRIGGLYLMRGVSVTGRLKAALDALPAAVLMAVIAPTVLATGAAETIAAAITAAAAFLRLPMIAVVAIGVAAVVALRALP</sequence>
<accession>A0A011PTG2</accession>
<feature type="transmembrane region" description="Helical" evidence="1">
    <location>
        <begin position="67"/>
        <end position="96"/>
    </location>
</feature>
<dbReference type="InterPro" id="IPR008407">
    <property type="entry name" value="Brnchd-chn_aa_trnsp_AzlD"/>
</dbReference>